<dbReference type="RefSeq" id="YP_009272544.1">
    <property type="nucleotide sequence ID" value="NC_030792.1"/>
</dbReference>
<name>G5CZ78_ADEE1</name>
<reference evidence="2 3" key="1">
    <citation type="journal article" date="2012" name="Vet. Microbiol.">
        <title>Genetic characterization of equine adenovirus type 1.</title>
        <authorList>
            <person name="Cavanagh H.M."/>
            <person name="Mahony T.J."/>
            <person name="Vanniasinkam T."/>
        </authorList>
    </citation>
    <scope>NUCLEOTIDE SEQUENCE [LARGE SCALE GENOMIC DNA]</scope>
    <source>
        <strain evidence="2">M1</strain>
    </source>
</reference>
<gene>
    <name evidence="2" type="primary">ORF8</name>
</gene>
<feature type="compositionally biased region" description="Low complexity" evidence="1">
    <location>
        <begin position="308"/>
        <end position="324"/>
    </location>
</feature>
<keyword evidence="3" id="KW-1185">Reference proteome</keyword>
<evidence type="ECO:0000313" key="3">
    <source>
        <dbReference type="Proteomes" id="UP000134836"/>
    </source>
</evidence>
<dbReference type="EMBL" id="JN418926">
    <property type="protein sequence ID" value="AEP16429.1"/>
    <property type="molecule type" value="Genomic_DNA"/>
</dbReference>
<feature type="compositionally biased region" description="Basic residues" evidence="1">
    <location>
        <begin position="30"/>
        <end position="42"/>
    </location>
</feature>
<organism evidence="2 3">
    <name type="scientific">Equine adenovirus A serotype 1</name>
    <name type="common">EAdV-1</name>
    <name type="synonym">Equine adenovirus 1</name>
    <dbReference type="NCBI Taxonomy" id="46916"/>
    <lineage>
        <taxon>Viruses</taxon>
        <taxon>Varidnaviria</taxon>
        <taxon>Bamfordvirae</taxon>
        <taxon>Preplasmiviricota</taxon>
        <taxon>Polisuviricotina</taxon>
        <taxon>Pharingeaviricetes</taxon>
        <taxon>Rowavirales</taxon>
        <taxon>Adenoviridae</taxon>
        <taxon>Mastadenovirus</taxon>
        <taxon>Mastadenovirus equi</taxon>
        <taxon>Equine mastadenovirus A</taxon>
    </lineage>
</organism>
<accession>G5CZ78</accession>
<evidence type="ECO:0000313" key="2">
    <source>
        <dbReference type="EMBL" id="AEP16429.1"/>
    </source>
</evidence>
<protein>
    <submittedName>
        <fullName evidence="2">Uncharacterized protein ORF8</fullName>
    </submittedName>
</protein>
<evidence type="ECO:0000256" key="1">
    <source>
        <dbReference type="SAM" id="MobiDB-lite"/>
    </source>
</evidence>
<organismHost>
    <name type="scientific">Equus caballus</name>
    <name type="common">Horse</name>
    <dbReference type="NCBI Taxonomy" id="9796"/>
</organismHost>
<feature type="compositionally biased region" description="Basic residues" evidence="1">
    <location>
        <begin position="282"/>
        <end position="292"/>
    </location>
</feature>
<dbReference type="Proteomes" id="UP000134836">
    <property type="component" value="Segment"/>
</dbReference>
<feature type="compositionally biased region" description="Basic residues" evidence="1">
    <location>
        <begin position="154"/>
        <end position="169"/>
    </location>
</feature>
<dbReference type="KEGG" id="vg:28544332"/>
<proteinExistence type="predicted"/>
<sequence length="344" mass="37014">MWACAGLMPLRGLFSKSASVSIRSEERPSRRARPASKRRCRPHSPSSPSLSLKAFWRGTKASAASRFICTRGCPSVVAPPWSRTSPSLSPSGLSPAAPAGIAGFICRSTGCICGGAHVYPHSVSLSHAERARRGPAHRPDHLYRGAVSAPAKHLQSRKGVHARQHHRGRRGVDVQVRLRLSPHHANEPRAARTRHSPLASVPLPAAAPPGGLPVPGACLQRLRLRREILQSPHLLGDPDLLAALHELERHGQLQLHYQHGRLPPLPGPGELRGDPHADPASRARRARGRRPGPHQTHAGLRSHPHAWGSPGARGAPLARAAQRPVAVSGWRLGASRPPPHPARR</sequence>
<feature type="region of interest" description="Disordered" evidence="1">
    <location>
        <begin position="21"/>
        <end position="49"/>
    </location>
</feature>
<dbReference type="GeneID" id="28544332"/>
<feature type="region of interest" description="Disordered" evidence="1">
    <location>
        <begin position="258"/>
        <end position="344"/>
    </location>
</feature>
<feature type="compositionally biased region" description="Basic and acidic residues" evidence="1">
    <location>
        <begin position="271"/>
        <end position="281"/>
    </location>
</feature>
<feature type="region of interest" description="Disordered" evidence="1">
    <location>
        <begin position="149"/>
        <end position="170"/>
    </location>
</feature>